<dbReference type="Proteomes" id="UP000522081">
    <property type="component" value="Unassembled WGS sequence"/>
</dbReference>
<dbReference type="GO" id="GO:0006355">
    <property type="term" value="P:regulation of DNA-templated transcription"/>
    <property type="evidence" value="ECO:0007669"/>
    <property type="project" value="InterPro"/>
</dbReference>
<dbReference type="InterPro" id="IPR012318">
    <property type="entry name" value="HTH_CRP"/>
</dbReference>
<evidence type="ECO:0000256" key="3">
    <source>
        <dbReference type="ARBA" id="ARBA00023163"/>
    </source>
</evidence>
<dbReference type="AlphaFoldDB" id="A0A7Z0BT88"/>
<dbReference type="InterPro" id="IPR014710">
    <property type="entry name" value="RmlC-like_jellyroll"/>
</dbReference>
<organism evidence="6 7">
    <name type="scientific">Novosphingobium marinum</name>
    <dbReference type="NCBI Taxonomy" id="1514948"/>
    <lineage>
        <taxon>Bacteria</taxon>
        <taxon>Pseudomonadati</taxon>
        <taxon>Pseudomonadota</taxon>
        <taxon>Alphaproteobacteria</taxon>
        <taxon>Sphingomonadales</taxon>
        <taxon>Sphingomonadaceae</taxon>
        <taxon>Novosphingobium</taxon>
    </lineage>
</organism>
<evidence type="ECO:0000313" key="7">
    <source>
        <dbReference type="Proteomes" id="UP000522081"/>
    </source>
</evidence>
<dbReference type="Pfam" id="PF13545">
    <property type="entry name" value="HTH_Crp_2"/>
    <property type="match status" value="1"/>
</dbReference>
<dbReference type="CDD" id="cd00038">
    <property type="entry name" value="CAP_ED"/>
    <property type="match status" value="1"/>
</dbReference>
<keyword evidence="7" id="KW-1185">Reference proteome</keyword>
<dbReference type="PROSITE" id="PS51063">
    <property type="entry name" value="HTH_CRP_2"/>
    <property type="match status" value="1"/>
</dbReference>
<dbReference type="SMART" id="SM00100">
    <property type="entry name" value="cNMP"/>
    <property type="match status" value="1"/>
</dbReference>
<evidence type="ECO:0000313" key="6">
    <source>
        <dbReference type="EMBL" id="NYH93843.1"/>
    </source>
</evidence>
<accession>A0A7Z0BT88</accession>
<dbReference type="PROSITE" id="PS50042">
    <property type="entry name" value="CNMP_BINDING_3"/>
    <property type="match status" value="1"/>
</dbReference>
<dbReference type="EMBL" id="JACBZF010000001">
    <property type="protein sequence ID" value="NYH93843.1"/>
    <property type="molecule type" value="Genomic_DNA"/>
</dbReference>
<feature type="domain" description="Cyclic nucleotide-binding" evidence="4">
    <location>
        <begin position="11"/>
        <end position="131"/>
    </location>
</feature>
<reference evidence="6 7" key="1">
    <citation type="submission" date="2020-07" db="EMBL/GenBank/DDBJ databases">
        <title>Genomic Encyclopedia of Type Strains, Phase IV (KMG-IV): sequencing the most valuable type-strain genomes for metagenomic binning, comparative biology and taxonomic classification.</title>
        <authorList>
            <person name="Goeker M."/>
        </authorList>
    </citation>
    <scope>NUCLEOTIDE SEQUENCE [LARGE SCALE GENOMIC DNA]</scope>
    <source>
        <strain evidence="6 7">DSM 29043</strain>
    </source>
</reference>
<name>A0A7Z0BT88_9SPHN</name>
<dbReference type="SMART" id="SM00419">
    <property type="entry name" value="HTH_CRP"/>
    <property type="match status" value="1"/>
</dbReference>
<dbReference type="Pfam" id="PF00027">
    <property type="entry name" value="cNMP_binding"/>
    <property type="match status" value="1"/>
</dbReference>
<dbReference type="InterPro" id="IPR000595">
    <property type="entry name" value="cNMP-bd_dom"/>
</dbReference>
<evidence type="ECO:0000256" key="2">
    <source>
        <dbReference type="ARBA" id="ARBA00023125"/>
    </source>
</evidence>
<dbReference type="GO" id="GO:0003677">
    <property type="term" value="F:DNA binding"/>
    <property type="evidence" value="ECO:0007669"/>
    <property type="project" value="UniProtKB-KW"/>
</dbReference>
<gene>
    <name evidence="6" type="ORF">FHS75_000148</name>
</gene>
<dbReference type="InterPro" id="IPR036390">
    <property type="entry name" value="WH_DNA-bd_sf"/>
</dbReference>
<dbReference type="Gene3D" id="1.10.10.10">
    <property type="entry name" value="Winged helix-like DNA-binding domain superfamily/Winged helix DNA-binding domain"/>
    <property type="match status" value="1"/>
</dbReference>
<evidence type="ECO:0000259" key="5">
    <source>
        <dbReference type="PROSITE" id="PS51063"/>
    </source>
</evidence>
<dbReference type="SUPFAM" id="SSF46785">
    <property type="entry name" value="Winged helix' DNA-binding domain"/>
    <property type="match status" value="1"/>
</dbReference>
<comment type="caution">
    <text evidence="6">The sequence shown here is derived from an EMBL/GenBank/DDBJ whole genome shotgun (WGS) entry which is preliminary data.</text>
</comment>
<proteinExistence type="predicted"/>
<keyword evidence="2" id="KW-0238">DNA-binding</keyword>
<evidence type="ECO:0000259" key="4">
    <source>
        <dbReference type="PROSITE" id="PS50042"/>
    </source>
</evidence>
<sequence>MSNPLSRKLSNIASLTDEESQSISDLCERIEVVPAKTDIISEGDRPDYVHLVLEGWAARSKVLESGKRQFTAFLIRGDFCDLHVTILARMDHAITAVTNCKVAYIPSPELERLTLGNAKLTRALWWSTLVDEAVLREWIVNTGLRSAYEAVAHLICEMHFRSQMVGIVDGDTFDLPLTQEELGAATGHTPVHINRVLQKLRAAGLIDFRGGRLTVRDLDGLEEAAGFESEYFHIRSGSPLTS</sequence>
<dbReference type="InterPro" id="IPR018490">
    <property type="entry name" value="cNMP-bd_dom_sf"/>
</dbReference>
<dbReference type="RefSeq" id="WP_179405812.1">
    <property type="nucleotide sequence ID" value="NZ_BMGF01000001.1"/>
</dbReference>
<feature type="domain" description="HTH crp-type" evidence="5">
    <location>
        <begin position="145"/>
        <end position="219"/>
    </location>
</feature>
<evidence type="ECO:0000256" key="1">
    <source>
        <dbReference type="ARBA" id="ARBA00023015"/>
    </source>
</evidence>
<dbReference type="SUPFAM" id="SSF51206">
    <property type="entry name" value="cAMP-binding domain-like"/>
    <property type="match status" value="1"/>
</dbReference>
<dbReference type="InterPro" id="IPR036388">
    <property type="entry name" value="WH-like_DNA-bd_sf"/>
</dbReference>
<keyword evidence="1" id="KW-0805">Transcription regulation</keyword>
<dbReference type="Gene3D" id="2.60.120.10">
    <property type="entry name" value="Jelly Rolls"/>
    <property type="match status" value="1"/>
</dbReference>
<keyword evidence="3" id="KW-0804">Transcription</keyword>
<protein>
    <submittedName>
        <fullName evidence="6">CRP-like cAMP-binding protein</fullName>
    </submittedName>
</protein>